<feature type="transmembrane region" description="Helical" evidence="2">
    <location>
        <begin position="7"/>
        <end position="26"/>
    </location>
</feature>
<evidence type="ECO:0000313" key="3">
    <source>
        <dbReference type="EMBL" id="CAI4050576.1"/>
    </source>
</evidence>
<reference evidence="3" key="1">
    <citation type="submission" date="2022-10" db="EMBL/GenBank/DDBJ databases">
        <authorList>
            <person name="Byrne P K."/>
        </authorList>
    </citation>
    <scope>NUCLEOTIDE SEQUENCE</scope>
    <source>
        <strain evidence="3">ZP964</strain>
    </source>
</reference>
<dbReference type="InterPro" id="IPR038921">
    <property type="entry name" value="YOR389W-like"/>
</dbReference>
<dbReference type="EMBL" id="OX365940">
    <property type="protein sequence ID" value="CAI4050576.1"/>
    <property type="molecule type" value="Genomic_DNA"/>
</dbReference>
<keyword evidence="2" id="KW-0472">Membrane</keyword>
<accession>A0ABN8WIZ4</accession>
<evidence type="ECO:0000313" key="4">
    <source>
        <dbReference type="Proteomes" id="UP001162085"/>
    </source>
</evidence>
<dbReference type="Proteomes" id="UP001162085">
    <property type="component" value="Chromosome 13"/>
</dbReference>
<dbReference type="PANTHER" id="PTHR35204">
    <property type="entry name" value="YALI0A21131P"/>
    <property type="match status" value="1"/>
</dbReference>
<sequence length="643" mass="71880">MKYNRRGVSVVVGVLLIVIFSFYWRIFGFYSTTPIELSPYESAMKVAHPPVIRWDNYHEFVRDINFDNSTAIFNSIRAALRQSPSDIHPVGVSYFPAVITKGTLMYHAGSKVPTTFEWLAMDHEFSYSFGLRAPSYGRKSLERMHGGPGKGPHGGPDKGGPGGPDKGAPGGPDNDTYGGPPKWGGDKPGSTTQKMLTFKAARDLNKFLYLDGASAAKTDSGEMDTQLMLSNVIKEKLNLSDDGENERMAERLYASRICKWGKPFGLDGIIRVEVGFEVILCDFSADNVELVSMLDMVHPNEYLGLPSPTIISKEGGWPLDESGKLVESQLKEDQKAILDREDGWEQVLSNFNAVKGFNWLRAGAAHDNGEHRIHLDYRHLVSGINRTYINPDPNNRRLLNDGMSWEKQLEMVDDLERALKVGFDASQSMDWQLALDELVNKFAPLLKSVSNILNNNDHINESFAINTTALTLNFCLRFEAASNNSDQFGSGRDFAVYQYVSPYQDLVTDADFLVWSSTVNVVRKIVDVIYQVNDLLVPEVHSYMKDNRTSSDLAEHVEIARSAVDGLIESLGWIELNYRCERQCNWDEVCYTPSWGPSPLGMANPGSQNEGFGTHFDESRQRLVINNELQCISVSNLLANGNR</sequence>
<evidence type="ECO:0000256" key="1">
    <source>
        <dbReference type="SAM" id="MobiDB-lite"/>
    </source>
</evidence>
<keyword evidence="2" id="KW-1133">Transmembrane helix</keyword>
<dbReference type="PANTHER" id="PTHR35204:SF1">
    <property type="entry name" value="ENTEROTOXIN"/>
    <property type="match status" value="1"/>
</dbReference>
<keyword evidence="2" id="KW-0812">Transmembrane</keyword>
<keyword evidence="4" id="KW-1185">Reference proteome</keyword>
<organism evidence="3 4">
    <name type="scientific">Saccharomyces uvarum</name>
    <name type="common">Yeast</name>
    <name type="synonym">Saccharomyces bayanus var. uvarum</name>
    <dbReference type="NCBI Taxonomy" id="230603"/>
    <lineage>
        <taxon>Eukaryota</taxon>
        <taxon>Fungi</taxon>
        <taxon>Dikarya</taxon>
        <taxon>Ascomycota</taxon>
        <taxon>Saccharomycotina</taxon>
        <taxon>Saccharomycetes</taxon>
        <taxon>Saccharomycetales</taxon>
        <taxon>Saccharomycetaceae</taxon>
        <taxon>Saccharomyces</taxon>
    </lineage>
</organism>
<gene>
    <name evidence="3" type="primary">SUVZ13G4650</name>
    <name evidence="3" type="ORF">SUVZ_13G4650</name>
</gene>
<feature type="compositionally biased region" description="Gly residues" evidence="1">
    <location>
        <begin position="146"/>
        <end position="170"/>
    </location>
</feature>
<feature type="region of interest" description="Disordered" evidence="1">
    <location>
        <begin position="140"/>
        <end position="192"/>
    </location>
</feature>
<proteinExistence type="predicted"/>
<evidence type="ECO:0000256" key="2">
    <source>
        <dbReference type="SAM" id="Phobius"/>
    </source>
</evidence>
<name>A0ABN8WIZ4_SACUV</name>
<protein>
    <submittedName>
        <fullName evidence="3">Uncharacterized protein</fullName>
    </submittedName>
</protein>